<dbReference type="RefSeq" id="WP_153417890.1">
    <property type="nucleotide sequence ID" value="NZ_WFLM01000001.1"/>
</dbReference>
<protein>
    <recommendedName>
        <fullName evidence="3">Lipoprotein</fullName>
    </recommendedName>
</protein>
<dbReference type="EMBL" id="WFLM01000001">
    <property type="protein sequence ID" value="KAB8040376.1"/>
    <property type="molecule type" value="Genomic_DNA"/>
</dbReference>
<reference evidence="1 2" key="1">
    <citation type="submission" date="2019-10" db="EMBL/GenBank/DDBJ databases">
        <title>New species of Slilvanegrellaceae.</title>
        <authorList>
            <person name="Pitt A."/>
            <person name="Hahn M.W."/>
        </authorList>
    </citation>
    <scope>NUCLEOTIDE SEQUENCE [LARGE SCALE GENOMIC DNA]</scope>
    <source>
        <strain evidence="1 2">SP-Ram-0.45-NSY-1</strain>
    </source>
</reference>
<evidence type="ECO:0000313" key="2">
    <source>
        <dbReference type="Proteomes" id="UP000437748"/>
    </source>
</evidence>
<sequence>MLKKKFIYILAVLAFISCGKKDNNSNANKNNNIKTKEKNTSLFAIWEKEKEDIQYKLDLSSVSLNKDSSVKYFYTDKKNNFTFKCSGEMKFVGTQFSGKIEDPSFKFSYDNESSDVFKIKERNKAYFFCFGVKSLFKNTYYHFENGQLSFCDSESKCLEYK</sequence>
<organism evidence="1 2">
    <name type="scientific">Silvanigrella paludirubra</name>
    <dbReference type="NCBI Taxonomy" id="2499159"/>
    <lineage>
        <taxon>Bacteria</taxon>
        <taxon>Pseudomonadati</taxon>
        <taxon>Bdellovibrionota</taxon>
        <taxon>Oligoflexia</taxon>
        <taxon>Silvanigrellales</taxon>
        <taxon>Silvanigrellaceae</taxon>
        <taxon>Silvanigrella</taxon>
    </lineage>
</organism>
<accession>A0A6N6VYU0</accession>
<name>A0A6N6VYU0_9BACT</name>
<keyword evidence="2" id="KW-1185">Reference proteome</keyword>
<dbReference type="PROSITE" id="PS51257">
    <property type="entry name" value="PROKAR_LIPOPROTEIN"/>
    <property type="match status" value="1"/>
</dbReference>
<dbReference type="Proteomes" id="UP000437748">
    <property type="component" value="Unassembled WGS sequence"/>
</dbReference>
<proteinExistence type="predicted"/>
<evidence type="ECO:0000313" key="1">
    <source>
        <dbReference type="EMBL" id="KAB8040376.1"/>
    </source>
</evidence>
<dbReference type="AlphaFoldDB" id="A0A6N6VYU0"/>
<comment type="caution">
    <text evidence="1">The sequence shown here is derived from an EMBL/GenBank/DDBJ whole genome shotgun (WGS) entry which is preliminary data.</text>
</comment>
<evidence type="ECO:0008006" key="3">
    <source>
        <dbReference type="Google" id="ProtNLM"/>
    </source>
</evidence>
<gene>
    <name evidence="1" type="ORF">GCL60_00225</name>
</gene>